<accession>A0A843U7A8</accession>
<sequence>MYHLSSIVNTINRDRIGGRLQVATQGTVALCRTGRRDEPGPGRDASVRRVHNASDPGVATSEIAAYPAVATLGGGPSPEKRWVCLTHSH</sequence>
<dbReference type="EMBL" id="NMUH01000559">
    <property type="protein sequence ID" value="MQL81292.1"/>
    <property type="molecule type" value="Genomic_DNA"/>
</dbReference>
<evidence type="ECO:0000313" key="2">
    <source>
        <dbReference type="Proteomes" id="UP000652761"/>
    </source>
</evidence>
<organism evidence="1 2">
    <name type="scientific">Colocasia esculenta</name>
    <name type="common">Wild taro</name>
    <name type="synonym">Arum esculentum</name>
    <dbReference type="NCBI Taxonomy" id="4460"/>
    <lineage>
        <taxon>Eukaryota</taxon>
        <taxon>Viridiplantae</taxon>
        <taxon>Streptophyta</taxon>
        <taxon>Embryophyta</taxon>
        <taxon>Tracheophyta</taxon>
        <taxon>Spermatophyta</taxon>
        <taxon>Magnoliopsida</taxon>
        <taxon>Liliopsida</taxon>
        <taxon>Araceae</taxon>
        <taxon>Aroideae</taxon>
        <taxon>Colocasieae</taxon>
        <taxon>Colocasia</taxon>
    </lineage>
</organism>
<evidence type="ECO:0000313" key="1">
    <source>
        <dbReference type="EMBL" id="MQL81292.1"/>
    </source>
</evidence>
<gene>
    <name evidence="1" type="ORF">Taro_013752</name>
</gene>
<comment type="caution">
    <text evidence="1">The sequence shown here is derived from an EMBL/GenBank/DDBJ whole genome shotgun (WGS) entry which is preliminary data.</text>
</comment>
<proteinExistence type="predicted"/>
<keyword evidence="2" id="KW-1185">Reference proteome</keyword>
<reference evidence="1" key="1">
    <citation type="submission" date="2017-07" db="EMBL/GenBank/DDBJ databases">
        <title>Taro Niue Genome Assembly and Annotation.</title>
        <authorList>
            <person name="Atibalentja N."/>
            <person name="Keating K."/>
            <person name="Fields C.J."/>
        </authorList>
    </citation>
    <scope>NUCLEOTIDE SEQUENCE</scope>
    <source>
        <strain evidence="1">Niue_2</strain>
        <tissue evidence="1">Leaf</tissue>
    </source>
</reference>
<protein>
    <submittedName>
        <fullName evidence="1">Uncharacterized protein</fullName>
    </submittedName>
</protein>
<name>A0A843U7A8_COLES</name>
<dbReference type="AlphaFoldDB" id="A0A843U7A8"/>
<dbReference type="Proteomes" id="UP000652761">
    <property type="component" value="Unassembled WGS sequence"/>
</dbReference>